<keyword evidence="7" id="KW-1185">Reference proteome</keyword>
<evidence type="ECO:0000256" key="1">
    <source>
        <dbReference type="ARBA" id="ARBA00023015"/>
    </source>
</evidence>
<dbReference type="SUPFAM" id="SSF46689">
    <property type="entry name" value="Homeodomain-like"/>
    <property type="match status" value="1"/>
</dbReference>
<dbReference type="PANTHER" id="PTHR47506">
    <property type="entry name" value="TRANSCRIPTIONAL REGULATORY PROTEIN"/>
    <property type="match status" value="1"/>
</dbReference>
<evidence type="ECO:0000256" key="2">
    <source>
        <dbReference type="ARBA" id="ARBA00023125"/>
    </source>
</evidence>
<protein>
    <submittedName>
        <fullName evidence="6">Transcriptional regulator, TetR family</fullName>
    </submittedName>
</protein>
<reference evidence="7" key="1">
    <citation type="journal article" date="2010" name="Mol. Biosyst.">
        <title>Complete genome sequence and comparative analysis of Shewanella violacea, a psychrophilic and piezophilic bacterium from deep sea floor sediments.</title>
        <authorList>
            <person name="Aono E."/>
            <person name="Baba T."/>
            <person name="Ara T."/>
            <person name="Nishi T."/>
            <person name="Nakamichi T."/>
            <person name="Inamoto E."/>
            <person name="Toyonaga H."/>
            <person name="Hasegawa M."/>
            <person name="Takai Y."/>
            <person name="Okumura Y."/>
            <person name="Baba M."/>
            <person name="Tomita M."/>
            <person name="Kato C."/>
            <person name="Oshima T."/>
            <person name="Nakasone K."/>
            <person name="Mori H."/>
        </authorList>
    </citation>
    <scope>NUCLEOTIDE SEQUENCE [LARGE SCALE GENOMIC DNA]</scope>
    <source>
        <strain evidence="7">JCM 10179 / CIP 106290 / LMG 19151 / DSS12</strain>
    </source>
</reference>
<dbReference type="Pfam" id="PF00440">
    <property type="entry name" value="TetR_N"/>
    <property type="match status" value="1"/>
</dbReference>
<dbReference type="OrthoDB" id="116240at2"/>
<dbReference type="HOGENOM" id="CLU_069356_23_2_6"/>
<dbReference type="InterPro" id="IPR001647">
    <property type="entry name" value="HTH_TetR"/>
</dbReference>
<feature type="domain" description="HTH tetR-type" evidence="5">
    <location>
        <begin position="2"/>
        <end position="62"/>
    </location>
</feature>
<evidence type="ECO:0000256" key="3">
    <source>
        <dbReference type="ARBA" id="ARBA00023163"/>
    </source>
</evidence>
<dbReference type="PRINTS" id="PR00455">
    <property type="entry name" value="HTHTETR"/>
</dbReference>
<dbReference type="EMBL" id="AP011177">
    <property type="protein sequence ID" value="BAJ01690.1"/>
    <property type="molecule type" value="Genomic_DNA"/>
</dbReference>
<dbReference type="RefSeq" id="WP_013050997.1">
    <property type="nucleotide sequence ID" value="NC_014012.1"/>
</dbReference>
<proteinExistence type="predicted"/>
<dbReference type="PROSITE" id="PS50977">
    <property type="entry name" value="HTH_TETR_2"/>
    <property type="match status" value="1"/>
</dbReference>
<dbReference type="Gene3D" id="1.10.357.10">
    <property type="entry name" value="Tetracycline Repressor, domain 2"/>
    <property type="match status" value="1"/>
</dbReference>
<dbReference type="STRING" id="637905.SVI_1719"/>
<dbReference type="InterPro" id="IPR009057">
    <property type="entry name" value="Homeodomain-like_sf"/>
</dbReference>
<dbReference type="Proteomes" id="UP000002350">
    <property type="component" value="Chromosome"/>
</dbReference>
<accession>D4ZJ41</accession>
<keyword evidence="1" id="KW-0805">Transcription regulation</keyword>
<evidence type="ECO:0000313" key="6">
    <source>
        <dbReference type="EMBL" id="BAJ01690.1"/>
    </source>
</evidence>
<evidence type="ECO:0000313" key="7">
    <source>
        <dbReference type="Proteomes" id="UP000002350"/>
    </source>
</evidence>
<evidence type="ECO:0000259" key="5">
    <source>
        <dbReference type="PROSITE" id="PS50977"/>
    </source>
</evidence>
<gene>
    <name evidence="6" type="ordered locus">SVI_1719</name>
</gene>
<evidence type="ECO:0000256" key="4">
    <source>
        <dbReference type="PROSITE-ProRule" id="PRU00335"/>
    </source>
</evidence>
<dbReference type="GO" id="GO:0003677">
    <property type="term" value="F:DNA binding"/>
    <property type="evidence" value="ECO:0007669"/>
    <property type="project" value="UniProtKB-UniRule"/>
</dbReference>
<dbReference type="SUPFAM" id="SSF48498">
    <property type="entry name" value="Tetracyclin repressor-like, C-terminal domain"/>
    <property type="match status" value="1"/>
</dbReference>
<dbReference type="PANTHER" id="PTHR47506:SF6">
    <property type="entry name" value="HTH-TYPE TRANSCRIPTIONAL REPRESSOR NEMR"/>
    <property type="match status" value="1"/>
</dbReference>
<dbReference type="AlphaFoldDB" id="D4ZJ41"/>
<name>D4ZJ41_SHEVD</name>
<dbReference type="eggNOG" id="COG1309">
    <property type="taxonomic scope" value="Bacteria"/>
</dbReference>
<organism evidence="6 7">
    <name type="scientific">Shewanella violacea (strain JCM 10179 / CIP 106290 / LMG 19151 / DSS12)</name>
    <dbReference type="NCBI Taxonomy" id="637905"/>
    <lineage>
        <taxon>Bacteria</taxon>
        <taxon>Pseudomonadati</taxon>
        <taxon>Pseudomonadota</taxon>
        <taxon>Gammaproteobacteria</taxon>
        <taxon>Alteromonadales</taxon>
        <taxon>Shewanellaceae</taxon>
        <taxon>Shewanella</taxon>
    </lineage>
</organism>
<dbReference type="KEGG" id="svo:SVI_1719"/>
<keyword evidence="2 4" id="KW-0238">DNA-binding</keyword>
<sequence>MSKKRQLLIDTALDLFYMYGINSIGINEILKVSGVAKKTLYSHFESKDALILAALEQRHLIFIDWLEDKLQRANTDEDLVSRLFIALEAWIANTDPKLGSFRGCFFINTSAEFSEPSSDISLYCRDHKRQVHQVITKFMPNSDPLFIDAVCIMQEGVITAAYVANDHTAAKKSIEILKKLRQSF</sequence>
<feature type="DNA-binding region" description="H-T-H motif" evidence="4">
    <location>
        <begin position="25"/>
        <end position="44"/>
    </location>
</feature>
<keyword evidence="3" id="KW-0804">Transcription</keyword>
<dbReference type="InterPro" id="IPR036271">
    <property type="entry name" value="Tet_transcr_reg_TetR-rel_C_sf"/>
</dbReference>